<dbReference type="Pfam" id="PF02983">
    <property type="entry name" value="Pro_Al_protease"/>
    <property type="match status" value="1"/>
</dbReference>
<keyword evidence="3 10" id="KW-0732">Signal</keyword>
<feature type="domain" description="Peptidase S1A alpha-lytic prodomain" evidence="12">
    <location>
        <begin position="86"/>
        <end position="134"/>
    </location>
</feature>
<dbReference type="PRINTS" id="PR00861">
    <property type="entry name" value="ALYTICPTASE"/>
</dbReference>
<evidence type="ECO:0000256" key="8">
    <source>
        <dbReference type="PIRSR" id="PIRSR001134-1"/>
    </source>
</evidence>
<organism evidence="13 14">
    <name type="scientific">Actinocatenispora rupis</name>
    <dbReference type="NCBI Taxonomy" id="519421"/>
    <lineage>
        <taxon>Bacteria</taxon>
        <taxon>Bacillati</taxon>
        <taxon>Actinomycetota</taxon>
        <taxon>Actinomycetes</taxon>
        <taxon>Micromonosporales</taxon>
        <taxon>Micromonosporaceae</taxon>
        <taxon>Actinocatenispora</taxon>
    </lineage>
</organism>
<dbReference type="Gene3D" id="2.40.10.10">
    <property type="entry name" value="Trypsin-like serine proteases"/>
    <property type="match status" value="2"/>
</dbReference>
<dbReference type="PROSITE" id="PS00135">
    <property type="entry name" value="TRYPSIN_SER"/>
    <property type="match status" value="1"/>
</dbReference>
<sequence length="344" mass="35285">MRPTRTSFRAAAVTAAALTMGAAVAASAHAAPAQPSRQAVQSLVHTLGTHTAGSYLDHGTQIVTVTDAGTAAKVRQAGLTPRLVRYSAAHLHGITAELGRSARIPGTAWAIDPRNDRVLVTTDRTVTGTKMSKVRSVTNQYGDAVTVRTTKGTFSTKIAGGDAIYGGGYRCSLGFNVTDGSSAYFLTAGHCGNVASTWYSDSGQSTEVGTTQDSQFPDNDFALVKYADGVDHPSEVDLYGSSQPITQAADAQVGENVQRSGSTTQVQGGSVEALDATVNYQEGTVNGLIQTNVCAEGGDSGGPLFDGSTALGLTSGGSGDCSSGGETFFQPVTEPLSTYGVQIG</sequence>
<dbReference type="InterPro" id="IPR001254">
    <property type="entry name" value="Trypsin_dom"/>
</dbReference>
<evidence type="ECO:0000259" key="11">
    <source>
        <dbReference type="Pfam" id="PF00089"/>
    </source>
</evidence>
<comment type="caution">
    <text evidence="13">The sequence shown here is derived from an EMBL/GenBank/DDBJ whole genome shotgun (WGS) entry which is preliminary data.</text>
</comment>
<feature type="domain" description="Peptidase S1" evidence="11">
    <location>
        <begin position="160"/>
        <end position="333"/>
    </location>
</feature>
<dbReference type="GO" id="GO:0005576">
    <property type="term" value="C:extracellular region"/>
    <property type="evidence" value="ECO:0007669"/>
    <property type="project" value="InterPro"/>
</dbReference>
<dbReference type="InterPro" id="IPR033116">
    <property type="entry name" value="TRYPSIN_SER"/>
</dbReference>
<name>A0A8J3NCB6_9ACTN</name>
<feature type="active site" description="Charge relay system" evidence="8">
    <location>
        <position position="190"/>
    </location>
</feature>
<dbReference type="SUPFAM" id="SSF50494">
    <property type="entry name" value="Trypsin-like serine proteases"/>
    <property type="match status" value="1"/>
</dbReference>
<dbReference type="CDD" id="cd21112">
    <property type="entry name" value="alphaLP-like"/>
    <property type="match status" value="1"/>
</dbReference>
<evidence type="ECO:0000256" key="7">
    <source>
        <dbReference type="ARBA" id="ARBA00023157"/>
    </source>
</evidence>
<reference evidence="13" key="1">
    <citation type="submission" date="2021-01" db="EMBL/GenBank/DDBJ databases">
        <title>Whole genome shotgun sequence of Actinocatenispora rupis NBRC 107355.</title>
        <authorList>
            <person name="Komaki H."/>
            <person name="Tamura T."/>
        </authorList>
    </citation>
    <scope>NUCLEOTIDE SEQUENCE</scope>
    <source>
        <strain evidence="13">NBRC 107355</strain>
    </source>
</reference>
<feature type="signal peptide" evidence="10">
    <location>
        <begin position="1"/>
        <end position="25"/>
    </location>
</feature>
<evidence type="ECO:0000259" key="12">
    <source>
        <dbReference type="Pfam" id="PF02983"/>
    </source>
</evidence>
<evidence type="ECO:0000256" key="9">
    <source>
        <dbReference type="PIRSR" id="PIRSR001134-2"/>
    </source>
</evidence>
<keyword evidence="7 9" id="KW-1015">Disulfide bond</keyword>
<dbReference type="AlphaFoldDB" id="A0A8J3NCB6"/>
<dbReference type="Pfam" id="PF00089">
    <property type="entry name" value="Trypsin"/>
    <property type="match status" value="1"/>
</dbReference>
<proteinExistence type="inferred from homology"/>
<gene>
    <name evidence="13" type="ORF">Aru02nite_11480</name>
</gene>
<keyword evidence="14" id="KW-1185">Reference proteome</keyword>
<accession>A0A8J3NCB6</accession>
<evidence type="ECO:0000256" key="6">
    <source>
        <dbReference type="ARBA" id="ARBA00023145"/>
    </source>
</evidence>
<feature type="active site" description="Charge relay system" evidence="8">
    <location>
        <position position="220"/>
    </location>
</feature>
<keyword evidence="6" id="KW-0865">Zymogen</keyword>
<feature type="chain" id="PRO_5035287127" evidence="10">
    <location>
        <begin position="26"/>
        <end position="344"/>
    </location>
</feature>
<evidence type="ECO:0000313" key="14">
    <source>
        <dbReference type="Proteomes" id="UP000612808"/>
    </source>
</evidence>
<dbReference type="Proteomes" id="UP000612808">
    <property type="component" value="Unassembled WGS sequence"/>
</dbReference>
<evidence type="ECO:0000256" key="3">
    <source>
        <dbReference type="ARBA" id="ARBA00022729"/>
    </source>
</evidence>
<dbReference type="RefSeq" id="WP_203655473.1">
    <property type="nucleotide sequence ID" value="NZ_BAAAZM010000033.1"/>
</dbReference>
<keyword evidence="2 13" id="KW-0645">Protease</keyword>
<feature type="disulfide bond" evidence="9">
    <location>
        <begin position="294"/>
        <end position="321"/>
    </location>
</feature>
<dbReference type="GO" id="GO:0004252">
    <property type="term" value="F:serine-type endopeptidase activity"/>
    <property type="evidence" value="ECO:0007669"/>
    <property type="project" value="InterPro"/>
</dbReference>
<dbReference type="InterPro" id="IPR009003">
    <property type="entry name" value="Peptidase_S1_PA"/>
</dbReference>
<dbReference type="InterPro" id="IPR004236">
    <property type="entry name" value="Pept_S1_alpha_lytic"/>
</dbReference>
<evidence type="ECO:0000313" key="13">
    <source>
        <dbReference type="EMBL" id="GID10259.1"/>
    </source>
</evidence>
<evidence type="ECO:0000256" key="10">
    <source>
        <dbReference type="SAM" id="SignalP"/>
    </source>
</evidence>
<comment type="similarity">
    <text evidence="1">Belongs to the peptidase S1 family.</text>
</comment>
<dbReference type="PIRSF" id="PIRSF001134">
    <property type="entry name" value="Streptogrisin"/>
    <property type="match status" value="1"/>
</dbReference>
<dbReference type="InterPro" id="IPR001316">
    <property type="entry name" value="Pept_S1A_streptogrisin"/>
</dbReference>
<evidence type="ECO:0000256" key="4">
    <source>
        <dbReference type="ARBA" id="ARBA00022801"/>
    </source>
</evidence>
<feature type="disulfide bond" evidence="9">
    <location>
        <begin position="171"/>
        <end position="191"/>
    </location>
</feature>
<evidence type="ECO:0000256" key="1">
    <source>
        <dbReference type="ARBA" id="ARBA00007664"/>
    </source>
</evidence>
<dbReference type="InterPro" id="IPR043504">
    <property type="entry name" value="Peptidase_S1_PA_chymotrypsin"/>
</dbReference>
<dbReference type="EMBL" id="BOMB01000007">
    <property type="protein sequence ID" value="GID10259.1"/>
    <property type="molecule type" value="Genomic_DNA"/>
</dbReference>
<dbReference type="GO" id="GO:0006508">
    <property type="term" value="P:proteolysis"/>
    <property type="evidence" value="ECO:0007669"/>
    <property type="project" value="UniProtKB-KW"/>
</dbReference>
<keyword evidence="4" id="KW-0378">Hydrolase</keyword>
<keyword evidence="5" id="KW-0720">Serine protease</keyword>
<dbReference type="PROSITE" id="PS00134">
    <property type="entry name" value="TRYPSIN_HIS"/>
    <property type="match status" value="1"/>
</dbReference>
<evidence type="ECO:0000256" key="2">
    <source>
        <dbReference type="ARBA" id="ARBA00022670"/>
    </source>
</evidence>
<feature type="active site" description="Charge relay system" evidence="8">
    <location>
        <position position="300"/>
    </location>
</feature>
<evidence type="ECO:0000256" key="5">
    <source>
        <dbReference type="ARBA" id="ARBA00022825"/>
    </source>
</evidence>
<protein>
    <submittedName>
        <fullName evidence="13">Serine protease</fullName>
    </submittedName>
</protein>
<dbReference type="InterPro" id="IPR018114">
    <property type="entry name" value="TRYPSIN_HIS"/>
</dbReference>